<dbReference type="InterPro" id="IPR000504">
    <property type="entry name" value="RRM_dom"/>
</dbReference>
<keyword evidence="4" id="KW-0539">Nucleus</keyword>
<evidence type="ECO:0000259" key="7">
    <source>
        <dbReference type="PROSITE" id="PS50102"/>
    </source>
</evidence>
<evidence type="ECO:0000313" key="9">
    <source>
        <dbReference type="WBParaSite" id="ACRNAN_scaffold1583.g20009.t2"/>
    </source>
</evidence>
<dbReference type="PANTHER" id="PTHR13952:SF5">
    <property type="entry name" value="U1 SMALL NUCLEAR RIBONUCLEOPROTEIN 70 KDA"/>
    <property type="match status" value="1"/>
</dbReference>
<organism evidence="8 9">
    <name type="scientific">Acrobeloides nanus</name>
    <dbReference type="NCBI Taxonomy" id="290746"/>
    <lineage>
        <taxon>Eukaryota</taxon>
        <taxon>Metazoa</taxon>
        <taxon>Ecdysozoa</taxon>
        <taxon>Nematoda</taxon>
        <taxon>Chromadorea</taxon>
        <taxon>Rhabditida</taxon>
        <taxon>Tylenchina</taxon>
        <taxon>Cephalobomorpha</taxon>
        <taxon>Cephaloboidea</taxon>
        <taxon>Cephalobidae</taxon>
        <taxon>Acrobeloides</taxon>
    </lineage>
</organism>
<name>A0A914CYV6_9BILA</name>
<keyword evidence="5" id="KW-0687">Ribonucleoprotein</keyword>
<dbReference type="GO" id="GO:0071004">
    <property type="term" value="C:U2-type prespliceosome"/>
    <property type="evidence" value="ECO:0007669"/>
    <property type="project" value="TreeGrafter"/>
</dbReference>
<evidence type="ECO:0000256" key="6">
    <source>
        <dbReference type="PROSITE-ProRule" id="PRU00176"/>
    </source>
</evidence>
<dbReference type="PROSITE" id="PS50102">
    <property type="entry name" value="RRM"/>
    <property type="match status" value="1"/>
</dbReference>
<dbReference type="GO" id="GO:0030619">
    <property type="term" value="F:U1 snRNA binding"/>
    <property type="evidence" value="ECO:0007669"/>
    <property type="project" value="TreeGrafter"/>
</dbReference>
<comment type="subcellular location">
    <subcellularLocation>
        <location evidence="1">Nucleus</location>
    </subcellularLocation>
</comment>
<dbReference type="InterPro" id="IPR051183">
    <property type="entry name" value="U1_U11-U12_snRNP_70-35kDa"/>
</dbReference>
<dbReference type="InterPro" id="IPR035979">
    <property type="entry name" value="RBD_domain_sf"/>
</dbReference>
<evidence type="ECO:0000256" key="3">
    <source>
        <dbReference type="ARBA" id="ARBA00022884"/>
    </source>
</evidence>
<dbReference type="InterPro" id="IPR022023">
    <property type="entry name" value="U1snRNP70_N"/>
</dbReference>
<evidence type="ECO:0000256" key="5">
    <source>
        <dbReference type="ARBA" id="ARBA00023274"/>
    </source>
</evidence>
<dbReference type="GO" id="GO:0005685">
    <property type="term" value="C:U1 snRNP"/>
    <property type="evidence" value="ECO:0007669"/>
    <property type="project" value="TreeGrafter"/>
</dbReference>
<dbReference type="PANTHER" id="PTHR13952">
    <property type="entry name" value="U1 SMALL NUCLEAR RIBONUCLEOPROTEIN 70 KD"/>
    <property type="match status" value="1"/>
</dbReference>
<keyword evidence="3 6" id="KW-0694">RNA-binding</keyword>
<dbReference type="Pfam" id="PF00076">
    <property type="entry name" value="RRM_1"/>
    <property type="match status" value="1"/>
</dbReference>
<proteinExistence type="predicted"/>
<keyword evidence="8" id="KW-1185">Reference proteome</keyword>
<dbReference type="AlphaFoldDB" id="A0A914CYV6"/>
<feature type="domain" description="RRM" evidence="7">
    <location>
        <begin position="102"/>
        <end position="184"/>
    </location>
</feature>
<evidence type="ECO:0000256" key="2">
    <source>
        <dbReference type="ARBA" id="ARBA00016996"/>
    </source>
</evidence>
<evidence type="ECO:0000313" key="8">
    <source>
        <dbReference type="Proteomes" id="UP000887540"/>
    </source>
</evidence>
<dbReference type="Proteomes" id="UP000887540">
    <property type="component" value="Unplaced"/>
</dbReference>
<reference evidence="9" key="1">
    <citation type="submission" date="2022-11" db="UniProtKB">
        <authorList>
            <consortium name="WormBaseParasite"/>
        </authorList>
    </citation>
    <scope>IDENTIFICATION</scope>
</reference>
<protein>
    <recommendedName>
        <fullName evidence="2">U1 small nuclear ribonucleoprotein 70 kDa</fullName>
    </recommendedName>
</protein>
<dbReference type="WBParaSite" id="ACRNAN_scaffold1583.g20009.t2">
    <property type="protein sequence ID" value="ACRNAN_scaffold1583.g20009.t2"/>
    <property type="gene ID" value="ACRNAN_scaffold1583.g20009"/>
</dbReference>
<dbReference type="GO" id="GO:0071011">
    <property type="term" value="C:precatalytic spliceosome"/>
    <property type="evidence" value="ECO:0007669"/>
    <property type="project" value="TreeGrafter"/>
</dbReference>
<dbReference type="Gene3D" id="3.30.70.330">
    <property type="match status" value="1"/>
</dbReference>
<dbReference type="SUPFAM" id="SSF54928">
    <property type="entry name" value="RNA-binding domain, RBD"/>
    <property type="match status" value="1"/>
</dbReference>
<dbReference type="InterPro" id="IPR012677">
    <property type="entry name" value="Nucleotide-bd_a/b_plait_sf"/>
</dbReference>
<accession>A0A914CYV6</accession>
<dbReference type="Pfam" id="PF12220">
    <property type="entry name" value="U1snRNP70_N"/>
    <property type="match status" value="1"/>
</dbReference>
<sequence>MTQYLPDNLLALFAPRPPIEFKPPPDELLIDRKRPPITGVSQYISLFEDPKDTPPKPHVETLEEKKARKRKEREELMAYKIEQGIATWSPADNSKATMDPYKTLFISRINYETSESKLKREFEQFGKINKIAMVHDKNGKPRGYAFIEYSHKSEMSGAPESQAPVDMNFSLRDSPKIALTVPDSYKKWHGNKPLWFINKISSYDNEILSYDKTIGDRTLPAVEKAILVDHVHPKLSFWPRNLKKMVLLDQEVMIATTGVTAMIEIVVKKVIRRQEETEVEAATRNAIAMEKTVIVIETVTVIETEADADSLILIVFKAKKLPYISYLLL</sequence>
<dbReference type="GO" id="GO:0000398">
    <property type="term" value="P:mRNA splicing, via spliceosome"/>
    <property type="evidence" value="ECO:0007669"/>
    <property type="project" value="TreeGrafter"/>
</dbReference>
<evidence type="ECO:0000256" key="4">
    <source>
        <dbReference type="ARBA" id="ARBA00023242"/>
    </source>
</evidence>
<evidence type="ECO:0000256" key="1">
    <source>
        <dbReference type="ARBA" id="ARBA00004123"/>
    </source>
</evidence>
<dbReference type="GO" id="GO:0003729">
    <property type="term" value="F:mRNA binding"/>
    <property type="evidence" value="ECO:0007669"/>
    <property type="project" value="TreeGrafter"/>
</dbReference>
<dbReference type="SMART" id="SM00360">
    <property type="entry name" value="RRM"/>
    <property type="match status" value="1"/>
</dbReference>